<evidence type="ECO:0000313" key="3">
    <source>
        <dbReference type="EMBL" id="CAE8704329.1"/>
    </source>
</evidence>
<dbReference type="AlphaFoldDB" id="A0A813KNN5"/>
<gene>
    <name evidence="3" type="ORF">PGLA2088_LOCUS33112</name>
</gene>
<protein>
    <submittedName>
        <fullName evidence="3">Uncharacterized protein</fullName>
    </submittedName>
</protein>
<keyword evidence="2" id="KW-1133">Transmembrane helix</keyword>
<keyword evidence="2" id="KW-0472">Membrane</keyword>
<feature type="transmembrane region" description="Helical" evidence="2">
    <location>
        <begin position="341"/>
        <end position="363"/>
    </location>
</feature>
<feature type="region of interest" description="Disordered" evidence="1">
    <location>
        <begin position="288"/>
        <end position="330"/>
    </location>
</feature>
<organism evidence="3 4">
    <name type="scientific">Polarella glacialis</name>
    <name type="common">Dinoflagellate</name>
    <dbReference type="NCBI Taxonomy" id="89957"/>
    <lineage>
        <taxon>Eukaryota</taxon>
        <taxon>Sar</taxon>
        <taxon>Alveolata</taxon>
        <taxon>Dinophyceae</taxon>
        <taxon>Suessiales</taxon>
        <taxon>Suessiaceae</taxon>
        <taxon>Polarella</taxon>
    </lineage>
</organism>
<evidence type="ECO:0000256" key="1">
    <source>
        <dbReference type="SAM" id="MobiDB-lite"/>
    </source>
</evidence>
<evidence type="ECO:0000313" key="4">
    <source>
        <dbReference type="Proteomes" id="UP000626109"/>
    </source>
</evidence>
<feature type="region of interest" description="Disordered" evidence="1">
    <location>
        <begin position="112"/>
        <end position="171"/>
    </location>
</feature>
<accession>A0A813KNN5</accession>
<comment type="caution">
    <text evidence="3">The sequence shown here is derived from an EMBL/GenBank/DDBJ whole genome shotgun (WGS) entry which is preliminary data.</text>
</comment>
<dbReference type="EMBL" id="CAJNNW010030759">
    <property type="protein sequence ID" value="CAE8704329.1"/>
    <property type="molecule type" value="Genomic_DNA"/>
</dbReference>
<reference evidence="3" key="1">
    <citation type="submission" date="2021-02" db="EMBL/GenBank/DDBJ databases">
        <authorList>
            <person name="Dougan E. K."/>
            <person name="Rhodes N."/>
            <person name="Thang M."/>
            <person name="Chan C."/>
        </authorList>
    </citation>
    <scope>NUCLEOTIDE SEQUENCE</scope>
</reference>
<dbReference type="Proteomes" id="UP000626109">
    <property type="component" value="Unassembled WGS sequence"/>
</dbReference>
<keyword evidence="2" id="KW-0812">Transmembrane</keyword>
<sequence length="380" mass="41634">MYKLAGPSPEMRAEQLDTFFAGLPADSLTQEEVDLRDALHGFLAGCNLRNLPRLSNAGTDPAVGSARALLLEQGSFKVPLKEWIARRIGGEISLEHEEKNGQWMIHAVGARHSAQPNKGNGKGGGKAPPEPVKGKGKGGGKAPPEPVKGKCKGVGKAPAAADIPDDNTGRCLPPEDREEIAERFFSELPADALTDVEVQLRDALLAHYLERIQAGALPTLSEVGAVGNLKSLRTQFLPREISFRKWIERRVGDDIEVVQQEEADCGRETFYGPRGMIDSELLEASLRTAGKRNPGDNRSSRGGQRHRDKAQRASGEDQRAPPTWQQPRKSPSETYCCKVQIVFVVVVFIVVFGVLNSLLLWSFMTALMCYRKLCCRRCVA</sequence>
<evidence type="ECO:0000256" key="2">
    <source>
        <dbReference type="SAM" id="Phobius"/>
    </source>
</evidence>
<proteinExistence type="predicted"/>
<name>A0A813KNN5_POLGL</name>
<feature type="compositionally biased region" description="Basic and acidic residues" evidence="1">
    <location>
        <begin position="310"/>
        <end position="319"/>
    </location>
</feature>